<accession>A0A9P6BZZ4</accession>
<sequence length="145" mass="15248">MRSSYNPTPAPSSHNLAPTPTPYYPTSGSVVNTNGSSYRLIEEVSAHNPTTVNSVIKVTQSAPIVLGAGIFVPSGTSMKSSQMTASGNGISVQWITDRASFAMRLDGDADVVIATGRDGALSIKARTRSTRGDNHPGNWIISITK</sequence>
<evidence type="ECO:0000256" key="1">
    <source>
        <dbReference type="SAM" id="MobiDB-lite"/>
    </source>
</evidence>
<comment type="caution">
    <text evidence="2">The sequence shown here is derived from an EMBL/GenBank/DDBJ whole genome shotgun (WGS) entry which is preliminary data.</text>
</comment>
<keyword evidence="3" id="KW-1185">Reference proteome</keyword>
<proteinExistence type="predicted"/>
<reference evidence="2" key="1">
    <citation type="submission" date="2020-11" db="EMBL/GenBank/DDBJ databases">
        <authorList>
            <consortium name="DOE Joint Genome Institute"/>
            <person name="Ahrendt S."/>
            <person name="Riley R."/>
            <person name="Andreopoulos W."/>
            <person name="Labutti K."/>
            <person name="Pangilinan J."/>
            <person name="Ruiz-Duenas F.J."/>
            <person name="Barrasa J.M."/>
            <person name="Sanchez-Garcia M."/>
            <person name="Camarero S."/>
            <person name="Miyauchi S."/>
            <person name="Serrano A."/>
            <person name="Linde D."/>
            <person name="Babiker R."/>
            <person name="Drula E."/>
            <person name="Ayuso-Fernandez I."/>
            <person name="Pacheco R."/>
            <person name="Padilla G."/>
            <person name="Ferreira P."/>
            <person name="Barriuso J."/>
            <person name="Kellner H."/>
            <person name="Castanera R."/>
            <person name="Alfaro M."/>
            <person name="Ramirez L."/>
            <person name="Pisabarro A.G."/>
            <person name="Kuo A."/>
            <person name="Tritt A."/>
            <person name="Lipzen A."/>
            <person name="He G."/>
            <person name="Yan M."/>
            <person name="Ng V."/>
            <person name="Cullen D."/>
            <person name="Martin F."/>
            <person name="Rosso M.-N."/>
            <person name="Henrissat B."/>
            <person name="Hibbett D."/>
            <person name="Martinez A.T."/>
            <person name="Grigoriev I.V."/>
        </authorList>
    </citation>
    <scope>NUCLEOTIDE SEQUENCE</scope>
    <source>
        <strain evidence="2">MF-IS2</strain>
    </source>
</reference>
<evidence type="ECO:0000313" key="3">
    <source>
        <dbReference type="Proteomes" id="UP000807342"/>
    </source>
</evidence>
<dbReference type="AlphaFoldDB" id="A0A9P6BZZ4"/>
<feature type="region of interest" description="Disordered" evidence="1">
    <location>
        <begin position="1"/>
        <end position="27"/>
    </location>
</feature>
<feature type="compositionally biased region" description="Polar residues" evidence="1">
    <location>
        <begin position="1"/>
        <end position="16"/>
    </location>
</feature>
<organism evidence="2 3">
    <name type="scientific">Macrolepiota fuliginosa MF-IS2</name>
    <dbReference type="NCBI Taxonomy" id="1400762"/>
    <lineage>
        <taxon>Eukaryota</taxon>
        <taxon>Fungi</taxon>
        <taxon>Dikarya</taxon>
        <taxon>Basidiomycota</taxon>
        <taxon>Agaricomycotina</taxon>
        <taxon>Agaricomycetes</taxon>
        <taxon>Agaricomycetidae</taxon>
        <taxon>Agaricales</taxon>
        <taxon>Agaricineae</taxon>
        <taxon>Agaricaceae</taxon>
        <taxon>Macrolepiota</taxon>
    </lineage>
</organism>
<dbReference type="Proteomes" id="UP000807342">
    <property type="component" value="Unassembled WGS sequence"/>
</dbReference>
<dbReference type="EMBL" id="MU151406">
    <property type="protein sequence ID" value="KAF9444084.1"/>
    <property type="molecule type" value="Genomic_DNA"/>
</dbReference>
<evidence type="ECO:0000313" key="2">
    <source>
        <dbReference type="EMBL" id="KAF9444084.1"/>
    </source>
</evidence>
<name>A0A9P6BZZ4_9AGAR</name>
<gene>
    <name evidence="2" type="ORF">P691DRAFT_778492</name>
</gene>
<protein>
    <submittedName>
        <fullName evidence="2">Uncharacterized protein</fullName>
    </submittedName>
</protein>